<reference evidence="1 2" key="1">
    <citation type="journal article" date="2016" name="Biochim. Biophys. Acta">
        <title>Characterization of red-shifted phycobilisomes isolated from the chlorophyll f-containing cyanobacterium Halomicronema hongdechloris.</title>
        <authorList>
            <person name="Li Y."/>
            <person name="Lin Y."/>
            <person name="Garvey C.J."/>
            <person name="Birch D."/>
            <person name="Corkery R.W."/>
            <person name="Loughlin P.C."/>
            <person name="Scheer H."/>
            <person name="Willows R.D."/>
            <person name="Chen M."/>
        </authorList>
    </citation>
    <scope>NUCLEOTIDE SEQUENCE [LARGE SCALE GENOMIC DNA]</scope>
    <source>
        <strain evidence="1 2">C2206</strain>
    </source>
</reference>
<dbReference type="EMBL" id="CP021983">
    <property type="protein sequence ID" value="ASC69836.1"/>
    <property type="molecule type" value="Genomic_DNA"/>
</dbReference>
<accession>A0A1Z3HHR9</accession>
<dbReference type="KEGG" id="hhg:XM38_007660"/>
<gene>
    <name evidence="1" type="ORF">XM38_007660</name>
</gene>
<name>A0A1Z3HHR9_9CYAN</name>
<keyword evidence="2" id="KW-1185">Reference proteome</keyword>
<dbReference type="RefSeq" id="WP_080808837.1">
    <property type="nucleotide sequence ID" value="NZ_CP021983.2"/>
</dbReference>
<protein>
    <submittedName>
        <fullName evidence="1">Uncharacterized protein</fullName>
    </submittedName>
</protein>
<dbReference type="Proteomes" id="UP000191901">
    <property type="component" value="Chromosome"/>
</dbReference>
<dbReference type="AlphaFoldDB" id="A0A1Z3HHR9"/>
<evidence type="ECO:0000313" key="2">
    <source>
        <dbReference type="Proteomes" id="UP000191901"/>
    </source>
</evidence>
<sequence length="85" mass="9407">MSMLSAPSRCEPPYALLEQSRRPPEASFPHAIAPTNWIADQTSPYSLAHQVELQHLQAEADALLRQLQAIQQARGTSPTSTLQQK</sequence>
<evidence type="ECO:0000313" key="1">
    <source>
        <dbReference type="EMBL" id="ASC69836.1"/>
    </source>
</evidence>
<organism evidence="1 2">
    <name type="scientific">Halomicronema hongdechloris C2206</name>
    <dbReference type="NCBI Taxonomy" id="1641165"/>
    <lineage>
        <taxon>Bacteria</taxon>
        <taxon>Bacillati</taxon>
        <taxon>Cyanobacteriota</taxon>
        <taxon>Cyanophyceae</taxon>
        <taxon>Nodosilineales</taxon>
        <taxon>Nodosilineaceae</taxon>
        <taxon>Halomicronema</taxon>
    </lineage>
</organism>
<proteinExistence type="predicted"/>